<evidence type="ECO:0000259" key="1">
    <source>
        <dbReference type="Pfam" id="PF12172"/>
    </source>
</evidence>
<evidence type="ECO:0000313" key="3">
    <source>
        <dbReference type="Proteomes" id="UP000440096"/>
    </source>
</evidence>
<dbReference type="GO" id="GO:0016746">
    <property type="term" value="F:acyltransferase activity"/>
    <property type="evidence" value="ECO:0007669"/>
    <property type="project" value="InterPro"/>
</dbReference>
<reference evidence="2 3" key="1">
    <citation type="submission" date="2019-11" db="EMBL/GenBank/DDBJ databases">
        <title>Draft genome of Amycolatopsis RM579.</title>
        <authorList>
            <person name="Duangmal K."/>
            <person name="Mingma R."/>
        </authorList>
    </citation>
    <scope>NUCLEOTIDE SEQUENCE [LARGE SCALE GENOMIC DNA]</scope>
    <source>
        <strain evidence="2 3">RM579</strain>
    </source>
</reference>
<organism evidence="2 3">
    <name type="scientific">Amycolatopsis pithecellobii</name>
    <dbReference type="NCBI Taxonomy" id="664692"/>
    <lineage>
        <taxon>Bacteria</taxon>
        <taxon>Bacillati</taxon>
        <taxon>Actinomycetota</taxon>
        <taxon>Actinomycetes</taxon>
        <taxon>Pseudonocardiales</taxon>
        <taxon>Pseudonocardiaceae</taxon>
        <taxon>Amycolatopsis</taxon>
    </lineage>
</organism>
<dbReference type="EMBL" id="WMBA01000003">
    <property type="protein sequence ID" value="MTD52898.1"/>
    <property type="molecule type" value="Genomic_DNA"/>
</dbReference>
<accession>A0A6N7YLW5</accession>
<sequence length="460" mass="47631">MKPLLSYAAYLPGNVLEQSTLADAVGGPPGSGGRSVAGYDEDAVTMGVAAAGRLTGVPRDAPLFFATASPPFMDKTNATVVRAALGWDDGRLTVDVAGLRGGFGALSVAAAMGGIAVMGDHRSGRSGSADEADGGDAGAAFAFGDGPDPVATVLGTASVSTELMDVWRAPGSDYAQVWEERFSQHALSRAIHRVVSEVGKSSGVVEPPTVTLVSTPQRRFALRSASAIGSKDESGVLAAHRSRVGYCAAADIGVLLARALDSARSGDTILLVNAVGSVDALLLNVLRDGPGDRRWSEQLSDRRSLSYVEFLTWSGRIQREPARRPDKPGVAAPPAARNADWKYALTGGRCTECGKVYLPAHRVCGDCGATDSQVPHSVAGRHGRIAAISTDAVTDTPAPPAVAAMVDFEGGGRLTMEIADSSGAGTGLGDLVEPVFRRTYEAAGVPNYFWKARRVNGAAR</sequence>
<keyword evidence="3" id="KW-1185">Reference proteome</keyword>
<dbReference type="Proteomes" id="UP000440096">
    <property type="component" value="Unassembled WGS sequence"/>
</dbReference>
<gene>
    <name evidence="2" type="ORF">GKO32_02755</name>
</gene>
<dbReference type="RefSeq" id="WP_154755161.1">
    <property type="nucleotide sequence ID" value="NZ_WMBA01000003.1"/>
</dbReference>
<dbReference type="InterPro" id="IPR022002">
    <property type="entry name" value="ChsH2_Znr"/>
</dbReference>
<protein>
    <submittedName>
        <fullName evidence="2">Hydroxymethylglutaryl-CoA synthase</fullName>
    </submittedName>
</protein>
<dbReference type="InterPro" id="IPR016039">
    <property type="entry name" value="Thiolase-like"/>
</dbReference>
<evidence type="ECO:0000313" key="2">
    <source>
        <dbReference type="EMBL" id="MTD52898.1"/>
    </source>
</evidence>
<dbReference type="SUPFAM" id="SSF50249">
    <property type="entry name" value="Nucleic acid-binding proteins"/>
    <property type="match status" value="1"/>
</dbReference>
<dbReference type="Pfam" id="PF12172">
    <property type="entry name" value="zf-ChsH2"/>
    <property type="match status" value="1"/>
</dbReference>
<dbReference type="Gene3D" id="3.40.47.10">
    <property type="match status" value="1"/>
</dbReference>
<name>A0A6N7YLW5_9PSEU</name>
<feature type="domain" description="ChsH2 rubredoxin-like zinc ribbon" evidence="1">
    <location>
        <begin position="343"/>
        <end position="371"/>
    </location>
</feature>
<dbReference type="InterPro" id="IPR012340">
    <property type="entry name" value="NA-bd_OB-fold"/>
</dbReference>
<dbReference type="SUPFAM" id="SSF53901">
    <property type="entry name" value="Thiolase-like"/>
    <property type="match status" value="1"/>
</dbReference>
<dbReference type="AlphaFoldDB" id="A0A6N7YLW5"/>
<proteinExistence type="predicted"/>
<dbReference type="OrthoDB" id="8771453at2"/>
<dbReference type="Gene3D" id="6.10.30.10">
    <property type="match status" value="1"/>
</dbReference>
<comment type="caution">
    <text evidence="2">The sequence shown here is derived from an EMBL/GenBank/DDBJ whole genome shotgun (WGS) entry which is preliminary data.</text>
</comment>